<dbReference type="AlphaFoldDB" id="A0AAW9FHW3"/>
<dbReference type="EMBL" id="JAVRAF010000012">
    <property type="protein sequence ID" value="MDX8305055.1"/>
    <property type="molecule type" value="Genomic_DNA"/>
</dbReference>
<dbReference type="InterPro" id="IPR006297">
    <property type="entry name" value="EF-4"/>
</dbReference>
<name>A0AAW9FHW3_9HYPH</name>
<keyword evidence="2" id="KW-0648">Protein biosynthesis</keyword>
<dbReference type="GO" id="GO:0043022">
    <property type="term" value="F:ribosome binding"/>
    <property type="evidence" value="ECO:0007669"/>
    <property type="project" value="TreeGrafter"/>
</dbReference>
<dbReference type="Gene3D" id="3.30.70.2570">
    <property type="entry name" value="Elongation factor 4, C-terminal domain"/>
    <property type="match status" value="1"/>
</dbReference>
<evidence type="ECO:0000256" key="3">
    <source>
        <dbReference type="ARBA" id="ARBA00023134"/>
    </source>
</evidence>
<proteinExistence type="predicted"/>
<evidence type="ECO:0000313" key="5">
    <source>
        <dbReference type="EMBL" id="MDX8305055.1"/>
    </source>
</evidence>
<accession>A0AAW9FHW3</accession>
<organism evidence="5">
    <name type="scientific">Agrobacterium rosae</name>
    <dbReference type="NCBI Taxonomy" id="1972867"/>
    <lineage>
        <taxon>Bacteria</taxon>
        <taxon>Pseudomonadati</taxon>
        <taxon>Pseudomonadota</taxon>
        <taxon>Alphaproteobacteria</taxon>
        <taxon>Hyphomicrobiales</taxon>
        <taxon>Rhizobiaceae</taxon>
        <taxon>Rhizobium/Agrobacterium group</taxon>
        <taxon>Agrobacterium</taxon>
    </lineage>
</organism>
<dbReference type="InterPro" id="IPR013842">
    <property type="entry name" value="LepA_CTD"/>
</dbReference>
<dbReference type="PANTHER" id="PTHR43512:SF4">
    <property type="entry name" value="TRANSLATION FACTOR GUF1 HOMOLOG, CHLOROPLASTIC"/>
    <property type="match status" value="1"/>
</dbReference>
<evidence type="ECO:0000256" key="1">
    <source>
        <dbReference type="ARBA" id="ARBA00022741"/>
    </source>
</evidence>
<dbReference type="RefSeq" id="WP_320203497.1">
    <property type="nucleotide sequence ID" value="NZ_CP192782.1"/>
</dbReference>
<sequence>MDIISENKPVDPFAFVCTRDQAYQKSAEIVHRLKYVMPKKLYPVPLQAAIGSRVIAREDIPSLRKDALAKGFDGSPPAKYRLIKKSKENKGKRHGRSRADIPQEAFLAILVV</sequence>
<gene>
    <name evidence="5" type="ORF">RMR22_22655</name>
</gene>
<protein>
    <recommendedName>
        <fullName evidence="4">GTP-binding protein LepA C-terminal domain-containing protein</fullName>
    </recommendedName>
</protein>
<comment type="caution">
    <text evidence="5">The sequence shown here is derived from an EMBL/GenBank/DDBJ whole genome shotgun (WGS) entry which is preliminary data.</text>
</comment>
<dbReference type="Pfam" id="PF06421">
    <property type="entry name" value="LepA_C"/>
    <property type="match status" value="1"/>
</dbReference>
<dbReference type="PANTHER" id="PTHR43512">
    <property type="entry name" value="TRANSLATION FACTOR GUF1-RELATED"/>
    <property type="match status" value="1"/>
</dbReference>
<keyword evidence="3" id="KW-0342">GTP-binding</keyword>
<reference evidence="5" key="1">
    <citation type="journal article" date="2023" name="Phytobiomes J">
        <title>Deciphering the key players within the bacterial microbiota associated with aerial crown gall tumors on rhododendron: Insights into the gallobiome.</title>
        <authorList>
            <person name="Kuzmanovic N."/>
            <person name="Nesme J."/>
            <person name="Wolf J."/>
            <person name="Neumann-Schaal M."/>
            <person name="Petersen J."/>
            <person name="Fernandez-Gnecco G."/>
            <person name="Sproeer C."/>
            <person name="Bunk B."/>
            <person name="Overmann J."/>
            <person name="Sorensen S.J."/>
            <person name="Idczak E."/>
            <person name="Smalla K."/>
        </authorList>
    </citation>
    <scope>NUCLEOTIDE SEQUENCE</scope>
    <source>
        <strain evidence="5">Rho-11.1</strain>
    </source>
</reference>
<feature type="domain" description="GTP-binding protein LepA C-terminal" evidence="4">
    <location>
        <begin position="7"/>
        <end position="110"/>
    </location>
</feature>
<evidence type="ECO:0000256" key="2">
    <source>
        <dbReference type="ARBA" id="ARBA00022917"/>
    </source>
</evidence>
<dbReference type="GO" id="GO:0045727">
    <property type="term" value="P:positive regulation of translation"/>
    <property type="evidence" value="ECO:0007669"/>
    <property type="project" value="TreeGrafter"/>
</dbReference>
<keyword evidence="1" id="KW-0547">Nucleotide-binding</keyword>
<dbReference type="GO" id="GO:0005525">
    <property type="term" value="F:GTP binding"/>
    <property type="evidence" value="ECO:0007669"/>
    <property type="project" value="UniProtKB-KW"/>
</dbReference>
<dbReference type="InterPro" id="IPR038363">
    <property type="entry name" value="LepA_C_sf"/>
</dbReference>
<dbReference type="GO" id="GO:0006412">
    <property type="term" value="P:translation"/>
    <property type="evidence" value="ECO:0007669"/>
    <property type="project" value="UniProtKB-KW"/>
</dbReference>
<evidence type="ECO:0000259" key="4">
    <source>
        <dbReference type="Pfam" id="PF06421"/>
    </source>
</evidence>